<dbReference type="InterPro" id="IPR042092">
    <property type="entry name" value="PsdUridine_s_RsuA/RluB/E/F_cat"/>
</dbReference>
<dbReference type="Gene3D" id="3.30.70.580">
    <property type="entry name" value="Pseudouridine synthase I, catalytic domain, N-terminal subdomain"/>
    <property type="match status" value="1"/>
</dbReference>
<evidence type="ECO:0000256" key="1">
    <source>
        <dbReference type="ARBA" id="ARBA00008348"/>
    </source>
</evidence>
<evidence type="ECO:0000313" key="7">
    <source>
        <dbReference type="EMBL" id="SDO46282.1"/>
    </source>
</evidence>
<reference evidence="7 8" key="1">
    <citation type="submission" date="2016-10" db="EMBL/GenBank/DDBJ databases">
        <authorList>
            <person name="de Groot N.N."/>
        </authorList>
    </citation>
    <scope>NUCLEOTIDE SEQUENCE [LARGE SCALE GENOMIC DNA]</scope>
    <source>
        <strain evidence="7 8">DSM 12130</strain>
    </source>
</reference>
<dbReference type="PROSITE" id="PS50889">
    <property type="entry name" value="S4"/>
    <property type="match status" value="1"/>
</dbReference>
<dbReference type="Proteomes" id="UP000199073">
    <property type="component" value="Unassembled WGS sequence"/>
</dbReference>
<evidence type="ECO:0000256" key="5">
    <source>
        <dbReference type="RuleBase" id="RU003887"/>
    </source>
</evidence>
<protein>
    <recommendedName>
        <fullName evidence="5">Pseudouridine synthase</fullName>
        <ecNumber evidence="5">5.4.99.-</ecNumber>
    </recommendedName>
</protein>
<dbReference type="InterPro" id="IPR020103">
    <property type="entry name" value="PsdUridine_synth_cat_dom_sf"/>
</dbReference>
<dbReference type="InterPro" id="IPR006145">
    <property type="entry name" value="PsdUridine_synth_RsuA/RluA"/>
</dbReference>
<dbReference type="CDD" id="cd00165">
    <property type="entry name" value="S4"/>
    <property type="match status" value="1"/>
</dbReference>
<dbReference type="SMART" id="SM00363">
    <property type="entry name" value="S4"/>
    <property type="match status" value="1"/>
</dbReference>
<dbReference type="FunFam" id="3.10.290.10:FF:000003">
    <property type="entry name" value="Pseudouridine synthase"/>
    <property type="match status" value="1"/>
</dbReference>
<dbReference type="PANTHER" id="PTHR47683">
    <property type="entry name" value="PSEUDOURIDINE SYNTHASE FAMILY PROTEIN-RELATED"/>
    <property type="match status" value="1"/>
</dbReference>
<dbReference type="SUPFAM" id="SSF55174">
    <property type="entry name" value="Alpha-L RNA-binding motif"/>
    <property type="match status" value="1"/>
</dbReference>
<evidence type="ECO:0000256" key="3">
    <source>
        <dbReference type="ARBA" id="ARBA00023235"/>
    </source>
</evidence>
<dbReference type="STRING" id="91360.SAMN05660330_00292"/>
<comment type="similarity">
    <text evidence="1 5">Belongs to the pseudouridine synthase RsuA family.</text>
</comment>
<feature type="domain" description="RNA-binding S4" evidence="6">
    <location>
        <begin position="19"/>
        <end position="88"/>
    </location>
</feature>
<dbReference type="Pfam" id="PF01479">
    <property type="entry name" value="S4"/>
    <property type="match status" value="1"/>
</dbReference>
<dbReference type="InterPro" id="IPR002942">
    <property type="entry name" value="S4_RNA-bd"/>
</dbReference>
<dbReference type="GO" id="GO:0000455">
    <property type="term" value="P:enzyme-directed rRNA pseudouridine synthesis"/>
    <property type="evidence" value="ECO:0007669"/>
    <property type="project" value="UniProtKB-ARBA"/>
</dbReference>
<dbReference type="GO" id="GO:0120159">
    <property type="term" value="F:rRNA pseudouridine synthase activity"/>
    <property type="evidence" value="ECO:0007669"/>
    <property type="project" value="UniProtKB-ARBA"/>
</dbReference>
<dbReference type="InterPro" id="IPR036986">
    <property type="entry name" value="S4_RNA-bd_sf"/>
</dbReference>
<evidence type="ECO:0000313" key="8">
    <source>
        <dbReference type="Proteomes" id="UP000199073"/>
    </source>
</evidence>
<dbReference type="InterPro" id="IPR050343">
    <property type="entry name" value="RsuA_PseudoU_synthase"/>
</dbReference>
<organism evidence="7 8">
    <name type="scientific">Desulforhopalus singaporensis</name>
    <dbReference type="NCBI Taxonomy" id="91360"/>
    <lineage>
        <taxon>Bacteria</taxon>
        <taxon>Pseudomonadati</taxon>
        <taxon>Thermodesulfobacteriota</taxon>
        <taxon>Desulfobulbia</taxon>
        <taxon>Desulfobulbales</taxon>
        <taxon>Desulfocapsaceae</taxon>
        <taxon>Desulforhopalus</taxon>
    </lineage>
</organism>
<dbReference type="RefSeq" id="WP_245694927.1">
    <property type="nucleotide sequence ID" value="NZ_FNJI01000002.1"/>
</dbReference>
<dbReference type="EMBL" id="FNJI01000002">
    <property type="protein sequence ID" value="SDO46282.1"/>
    <property type="molecule type" value="Genomic_DNA"/>
</dbReference>
<dbReference type="EC" id="5.4.99.-" evidence="5"/>
<dbReference type="GO" id="GO:0005829">
    <property type="term" value="C:cytosol"/>
    <property type="evidence" value="ECO:0007669"/>
    <property type="project" value="UniProtKB-ARBA"/>
</dbReference>
<accession>A0A1H0JRZ7</accession>
<proteinExistence type="inferred from homology"/>
<dbReference type="CDD" id="cd02870">
    <property type="entry name" value="PseudoU_synth_RsuA_like"/>
    <property type="match status" value="1"/>
</dbReference>
<dbReference type="NCBIfam" id="TIGR00093">
    <property type="entry name" value="pseudouridine synthase"/>
    <property type="match status" value="1"/>
</dbReference>
<evidence type="ECO:0000256" key="4">
    <source>
        <dbReference type="PROSITE-ProRule" id="PRU00182"/>
    </source>
</evidence>
<dbReference type="InterPro" id="IPR018496">
    <property type="entry name" value="PsdUridine_synth_RsuA/RluB_CS"/>
</dbReference>
<dbReference type="AlphaFoldDB" id="A0A1H0JRZ7"/>
<dbReference type="PROSITE" id="PS01149">
    <property type="entry name" value="PSI_RSU"/>
    <property type="match status" value="1"/>
</dbReference>
<dbReference type="Gene3D" id="3.10.290.10">
    <property type="entry name" value="RNA-binding S4 domain"/>
    <property type="match status" value="1"/>
</dbReference>
<dbReference type="FunFam" id="3.30.70.1560:FF:000001">
    <property type="entry name" value="Pseudouridine synthase"/>
    <property type="match status" value="1"/>
</dbReference>
<dbReference type="SUPFAM" id="SSF55120">
    <property type="entry name" value="Pseudouridine synthase"/>
    <property type="match status" value="1"/>
</dbReference>
<gene>
    <name evidence="7" type="ORF">SAMN05660330_00292</name>
</gene>
<evidence type="ECO:0000259" key="6">
    <source>
        <dbReference type="SMART" id="SM00363"/>
    </source>
</evidence>
<sequence length="252" mass="28448">MKSFVASSLPDTGNMKKSERLQKYLARCGLCSRRKAEEYIREGRITVDGRIVTEMGTTLDPDTSEVLFDGARVSPEKEKLYFLLNKPKGYVTTMSDPQNRPVVTSLVKGVDARLFPVGRLDFDTEGALLLTNDGELAQKIQHPSFETNKTYEALVRGVVPQNKVDQLEKGVILDGKMTSKATIRYLNRKGKNQLLRITIHEGRKHQVKKMFQHIGHPVLHLRRTAYGKLTLGSLPTGQTRRLNPSDIKKIFL</sequence>
<dbReference type="InterPro" id="IPR020094">
    <property type="entry name" value="TruA/RsuA/RluB/E/F_N"/>
</dbReference>
<dbReference type="InterPro" id="IPR000748">
    <property type="entry name" value="PsdUridine_synth_RsuA/RluB/E/F"/>
</dbReference>
<name>A0A1H0JRZ7_9BACT</name>
<keyword evidence="2 4" id="KW-0694">RNA-binding</keyword>
<keyword evidence="3 5" id="KW-0413">Isomerase</keyword>
<dbReference type="Gene3D" id="3.30.70.1560">
    <property type="entry name" value="Alpha-L RNA-binding motif"/>
    <property type="match status" value="1"/>
</dbReference>
<dbReference type="GO" id="GO:0003723">
    <property type="term" value="F:RNA binding"/>
    <property type="evidence" value="ECO:0007669"/>
    <property type="project" value="UniProtKB-KW"/>
</dbReference>
<keyword evidence="8" id="KW-1185">Reference proteome</keyword>
<evidence type="ECO:0000256" key="2">
    <source>
        <dbReference type="ARBA" id="ARBA00022884"/>
    </source>
</evidence>
<dbReference type="PANTHER" id="PTHR47683:SF2">
    <property type="entry name" value="RNA-BINDING S4 DOMAIN-CONTAINING PROTEIN"/>
    <property type="match status" value="1"/>
</dbReference>
<dbReference type="Pfam" id="PF00849">
    <property type="entry name" value="PseudoU_synth_2"/>
    <property type="match status" value="1"/>
</dbReference>